<dbReference type="FunFam" id="3.40.50.300:FF:000656">
    <property type="entry name" value="Leucine-rich repeat serine/threonine-protein kinase 2"/>
    <property type="match status" value="1"/>
</dbReference>
<evidence type="ECO:0000256" key="8">
    <source>
        <dbReference type="ARBA" id="ARBA00022777"/>
    </source>
</evidence>
<accession>A0A5C6PBF9</accession>
<evidence type="ECO:0000256" key="6">
    <source>
        <dbReference type="ARBA" id="ARBA00022737"/>
    </source>
</evidence>
<dbReference type="PROSITE" id="PS50011">
    <property type="entry name" value="PROTEIN_KINASE_DOM"/>
    <property type="match status" value="1"/>
</dbReference>
<dbReference type="SUPFAM" id="SSF56112">
    <property type="entry name" value="Protein kinase-like (PK-like)"/>
    <property type="match status" value="1"/>
</dbReference>
<comment type="cofactor">
    <cofactor evidence="1">
        <name>Mg(2+)</name>
        <dbReference type="ChEBI" id="CHEBI:18420"/>
    </cofactor>
</comment>
<evidence type="ECO:0000256" key="2">
    <source>
        <dbReference type="ARBA" id="ARBA00012513"/>
    </source>
</evidence>
<dbReference type="PANTHER" id="PTHR48005">
    <property type="entry name" value="LEUCINE RICH REPEAT KINASE 2"/>
    <property type="match status" value="1"/>
</dbReference>
<dbReference type="Gene3D" id="2.130.10.10">
    <property type="entry name" value="YVTN repeat-like/Quinoprotein amine dehydrogenase"/>
    <property type="match status" value="1"/>
</dbReference>
<comment type="caution">
    <text evidence="17">The sequence shown here is derived from an EMBL/GenBank/DDBJ whole genome shotgun (WGS) entry which is preliminary data.</text>
</comment>
<evidence type="ECO:0000256" key="12">
    <source>
        <dbReference type="ARBA" id="ARBA00048679"/>
    </source>
</evidence>
<evidence type="ECO:0000256" key="7">
    <source>
        <dbReference type="ARBA" id="ARBA00022741"/>
    </source>
</evidence>
<dbReference type="SUPFAM" id="SSF50978">
    <property type="entry name" value="WD40 repeat-like"/>
    <property type="match status" value="1"/>
</dbReference>
<dbReference type="Pfam" id="PF00069">
    <property type="entry name" value="Pkinase"/>
    <property type="match status" value="1"/>
</dbReference>
<dbReference type="GO" id="GO:0005737">
    <property type="term" value="C:cytoplasm"/>
    <property type="evidence" value="ECO:0007669"/>
    <property type="project" value="UniProtKB-ARBA"/>
</dbReference>
<evidence type="ECO:0000256" key="1">
    <source>
        <dbReference type="ARBA" id="ARBA00001946"/>
    </source>
</evidence>
<reference evidence="17 18" key="1">
    <citation type="submission" date="2019-04" db="EMBL/GenBank/DDBJ databases">
        <title>Chromosome genome assembly for Takifugu flavidus.</title>
        <authorList>
            <person name="Xiao S."/>
        </authorList>
    </citation>
    <scope>NUCLEOTIDE SEQUENCE [LARGE SCALE GENOMIC DNA]</scope>
    <source>
        <strain evidence="17">HTHZ2018</strain>
        <tissue evidence="17">Muscle</tissue>
    </source>
</reference>
<dbReference type="Pfam" id="PF25497">
    <property type="entry name" value="COR-B"/>
    <property type="match status" value="1"/>
</dbReference>
<dbReference type="InterPro" id="IPR017441">
    <property type="entry name" value="Protein_kinase_ATP_BS"/>
</dbReference>
<dbReference type="SMART" id="SM00220">
    <property type="entry name" value="S_TKc"/>
    <property type="match status" value="1"/>
</dbReference>
<dbReference type="Gene3D" id="1.25.10.10">
    <property type="entry name" value="Leucine-rich Repeat Variant"/>
    <property type="match status" value="2"/>
</dbReference>
<evidence type="ECO:0000313" key="18">
    <source>
        <dbReference type="Proteomes" id="UP000324091"/>
    </source>
</evidence>
<dbReference type="InterPro" id="IPR016024">
    <property type="entry name" value="ARM-type_fold"/>
</dbReference>
<dbReference type="Pfam" id="PF23748">
    <property type="entry name" value="Beta-prop_LRRK2"/>
    <property type="match status" value="1"/>
</dbReference>
<dbReference type="InterPro" id="IPR001611">
    <property type="entry name" value="Leu-rich_rpt"/>
</dbReference>
<dbReference type="EC" id="2.7.11.1" evidence="2"/>
<dbReference type="EMBL" id="RHFK02000005">
    <property type="protein sequence ID" value="TWW76061.1"/>
    <property type="molecule type" value="Genomic_DNA"/>
</dbReference>
<dbReference type="InterPro" id="IPR057263">
    <property type="entry name" value="COR-B"/>
</dbReference>
<protein>
    <recommendedName>
        <fullName evidence="2">non-specific serine/threonine protein kinase</fullName>
        <ecNumber evidence="2">2.7.11.1</ecNumber>
    </recommendedName>
</protein>
<dbReference type="Pfam" id="PF23745">
    <property type="entry name" value="ANK_LRRK2"/>
    <property type="match status" value="1"/>
</dbReference>
<dbReference type="SUPFAM" id="SSF48403">
    <property type="entry name" value="Ankyrin repeat"/>
    <property type="match status" value="1"/>
</dbReference>
<evidence type="ECO:0000256" key="3">
    <source>
        <dbReference type="ARBA" id="ARBA00022527"/>
    </source>
</evidence>
<evidence type="ECO:0000256" key="4">
    <source>
        <dbReference type="ARBA" id="ARBA00022614"/>
    </source>
</evidence>
<proteinExistence type="predicted"/>
<keyword evidence="7 13" id="KW-0547">Nucleotide-binding</keyword>
<feature type="binding site" evidence="13">
    <location>
        <position position="1926"/>
    </location>
    <ligand>
        <name>ATP</name>
        <dbReference type="ChEBI" id="CHEBI:30616"/>
    </ligand>
</feature>
<dbReference type="InterPro" id="IPR011009">
    <property type="entry name" value="Kinase-like_dom_sf"/>
</dbReference>
<dbReference type="GO" id="GO:0005524">
    <property type="term" value="F:ATP binding"/>
    <property type="evidence" value="ECO:0007669"/>
    <property type="project" value="UniProtKB-UniRule"/>
</dbReference>
<comment type="catalytic activity">
    <reaction evidence="12">
        <text>L-seryl-[protein] + ATP = O-phospho-L-seryl-[protein] + ADP + H(+)</text>
        <dbReference type="Rhea" id="RHEA:17989"/>
        <dbReference type="Rhea" id="RHEA-COMP:9863"/>
        <dbReference type="Rhea" id="RHEA-COMP:11604"/>
        <dbReference type="ChEBI" id="CHEBI:15378"/>
        <dbReference type="ChEBI" id="CHEBI:29999"/>
        <dbReference type="ChEBI" id="CHEBI:30616"/>
        <dbReference type="ChEBI" id="CHEBI:83421"/>
        <dbReference type="ChEBI" id="CHEBI:456216"/>
        <dbReference type="EC" id="2.7.11.1"/>
    </reaction>
</comment>
<dbReference type="InterPro" id="IPR056593">
    <property type="entry name" value="ANK_LRRK2"/>
</dbReference>
<evidence type="ECO:0000256" key="11">
    <source>
        <dbReference type="ARBA" id="ARBA00047899"/>
    </source>
</evidence>
<dbReference type="PROSITE" id="PS51450">
    <property type="entry name" value="LRR"/>
    <property type="match status" value="3"/>
</dbReference>
<dbReference type="PROSITE" id="PS00108">
    <property type="entry name" value="PROTEIN_KINASE_ST"/>
    <property type="match status" value="1"/>
</dbReference>
<dbReference type="InterPro" id="IPR051420">
    <property type="entry name" value="Ser_Thr_Kinases_DiverseReg"/>
</dbReference>
<dbReference type="PRINTS" id="PR00449">
    <property type="entry name" value="RASTRNSFRMNG"/>
</dbReference>
<dbReference type="SMART" id="SM00364">
    <property type="entry name" value="LRR_BAC"/>
    <property type="match status" value="9"/>
</dbReference>
<dbReference type="InterPro" id="IPR056597">
    <property type="entry name" value="ARM_LRRK2"/>
</dbReference>
<organism evidence="17 18">
    <name type="scientific">Takifugu flavidus</name>
    <name type="common">sansaifugu</name>
    <dbReference type="NCBI Taxonomy" id="433684"/>
    <lineage>
        <taxon>Eukaryota</taxon>
        <taxon>Metazoa</taxon>
        <taxon>Chordata</taxon>
        <taxon>Craniata</taxon>
        <taxon>Vertebrata</taxon>
        <taxon>Euteleostomi</taxon>
        <taxon>Actinopterygii</taxon>
        <taxon>Neopterygii</taxon>
        <taxon>Teleostei</taxon>
        <taxon>Neoteleostei</taxon>
        <taxon>Acanthomorphata</taxon>
        <taxon>Eupercaria</taxon>
        <taxon>Tetraodontiformes</taxon>
        <taxon>Tetradontoidea</taxon>
        <taxon>Tetraodontidae</taxon>
        <taxon>Takifugu</taxon>
    </lineage>
</organism>
<dbReference type="PROSITE" id="PS00107">
    <property type="entry name" value="PROTEIN_KINASE_ATP"/>
    <property type="match status" value="1"/>
</dbReference>
<dbReference type="Pfam" id="PF13855">
    <property type="entry name" value="LRR_8"/>
    <property type="match status" value="1"/>
</dbReference>
<keyword evidence="5" id="KW-0808">Transferase</keyword>
<name>A0A5C6PBF9_9TELE</name>
<feature type="region of interest" description="Disordered" evidence="14">
    <location>
        <begin position="922"/>
        <end position="1001"/>
    </location>
</feature>
<dbReference type="InterPro" id="IPR015943">
    <property type="entry name" value="WD40/YVTN_repeat-like_dom_sf"/>
</dbReference>
<dbReference type="NCBIfam" id="TIGR00231">
    <property type="entry name" value="small_GTP"/>
    <property type="match status" value="1"/>
</dbReference>
<dbReference type="PANTHER" id="PTHR48005:SF13">
    <property type="entry name" value="SERINE_THREONINE-PROTEIN KINASE DDB_G0278509-RELATED"/>
    <property type="match status" value="1"/>
</dbReference>
<keyword evidence="18" id="KW-1185">Reference proteome</keyword>
<dbReference type="InterPro" id="IPR000719">
    <property type="entry name" value="Prot_kinase_dom"/>
</dbReference>
<dbReference type="Pfam" id="PF08477">
    <property type="entry name" value="Roc"/>
    <property type="match status" value="1"/>
</dbReference>
<dbReference type="SUPFAM" id="SSF48371">
    <property type="entry name" value="ARM repeat"/>
    <property type="match status" value="2"/>
</dbReference>
<evidence type="ECO:0000259" key="16">
    <source>
        <dbReference type="PROSITE" id="PS51424"/>
    </source>
</evidence>
<dbReference type="Pfam" id="PF16095">
    <property type="entry name" value="COR-A"/>
    <property type="match status" value="1"/>
</dbReference>
<dbReference type="InterPro" id="IPR020859">
    <property type="entry name" value="ROC"/>
</dbReference>
<dbReference type="InterPro" id="IPR027417">
    <property type="entry name" value="P-loop_NTPase"/>
</dbReference>
<dbReference type="InterPro" id="IPR003591">
    <property type="entry name" value="Leu-rich_rpt_typical-subtyp"/>
</dbReference>
<dbReference type="SUPFAM" id="SSF52540">
    <property type="entry name" value="P-loop containing nucleoside triphosphate hydrolases"/>
    <property type="match status" value="1"/>
</dbReference>
<feature type="domain" description="Roc" evidence="16">
    <location>
        <begin position="1352"/>
        <end position="1533"/>
    </location>
</feature>
<keyword evidence="8 17" id="KW-0418">Kinase</keyword>
<dbReference type="InterPro" id="IPR056602">
    <property type="entry name" value="Beta-prop_LRRK2"/>
</dbReference>
<dbReference type="InterPro" id="IPR032171">
    <property type="entry name" value="COR-A"/>
</dbReference>
<dbReference type="InterPro" id="IPR008271">
    <property type="entry name" value="Ser/Thr_kinase_AS"/>
</dbReference>
<dbReference type="InterPro" id="IPR005225">
    <property type="entry name" value="Small_GTP-bd"/>
</dbReference>
<evidence type="ECO:0000313" key="17">
    <source>
        <dbReference type="EMBL" id="TWW76061.1"/>
    </source>
</evidence>
<evidence type="ECO:0000256" key="9">
    <source>
        <dbReference type="ARBA" id="ARBA00022840"/>
    </source>
</evidence>
<keyword evidence="10" id="KW-0342">GTP-binding</keyword>
<dbReference type="Gene3D" id="1.10.510.10">
    <property type="entry name" value="Transferase(Phosphotransferase) domain 1"/>
    <property type="match status" value="1"/>
</dbReference>
<dbReference type="InterPro" id="IPR032675">
    <property type="entry name" value="LRR_dom_sf"/>
</dbReference>
<comment type="catalytic activity">
    <reaction evidence="11">
        <text>L-threonyl-[protein] + ATP = O-phospho-L-threonyl-[protein] + ADP + H(+)</text>
        <dbReference type="Rhea" id="RHEA:46608"/>
        <dbReference type="Rhea" id="RHEA-COMP:11060"/>
        <dbReference type="Rhea" id="RHEA-COMP:11605"/>
        <dbReference type="ChEBI" id="CHEBI:15378"/>
        <dbReference type="ChEBI" id="CHEBI:30013"/>
        <dbReference type="ChEBI" id="CHEBI:30616"/>
        <dbReference type="ChEBI" id="CHEBI:61977"/>
        <dbReference type="ChEBI" id="CHEBI:456216"/>
        <dbReference type="EC" id="2.7.11.1"/>
    </reaction>
</comment>
<gene>
    <name evidence="17" type="ORF">D4764_13G0007230</name>
</gene>
<keyword evidence="9 13" id="KW-0067">ATP-binding</keyword>
<keyword evidence="6" id="KW-0677">Repeat</keyword>
<keyword evidence="3" id="KW-0723">Serine/threonine-protein kinase</keyword>
<dbReference type="SUPFAM" id="SSF52058">
    <property type="entry name" value="L domain-like"/>
    <property type="match status" value="1"/>
</dbReference>
<dbReference type="GO" id="GO:0005525">
    <property type="term" value="F:GTP binding"/>
    <property type="evidence" value="ECO:0007669"/>
    <property type="project" value="UniProtKB-KW"/>
</dbReference>
<evidence type="ECO:0000259" key="15">
    <source>
        <dbReference type="PROSITE" id="PS50011"/>
    </source>
</evidence>
<evidence type="ECO:0000256" key="10">
    <source>
        <dbReference type="ARBA" id="ARBA00023134"/>
    </source>
</evidence>
<dbReference type="Pfam" id="PF23744">
    <property type="entry name" value="ARM_LRRK2"/>
    <property type="match status" value="1"/>
</dbReference>
<sequence>MVNREELEEQLKKLLVRLKSQQEDRQLGTLIQILQDLLFLAHTDDAAELFEDKDVHVSLTLVLSSYVHSRGVQQVGWSLLCRLMEICPDTLGRLTAALEAARDWEVLGVHRLILKVLAQYRADCKVTTVGLRALALLLRSDAVPPLLMEDQREDVLGLVVQAMKMLPTNEEVQLHGCGALRLLLETVGEDLLVEFVENQDHVVVLAALQRFLDNPELLLQGLKVLLPLARPVSNVEVLMSGGVRCYSVIIAAMDAFPELEDLQETACWLFRMFTLESYYNILVHNGVQRVAARACRRFPHNGRLQAAALSCLADLTATIVQNKAVAEQGLEEGEEEEQRGVEQVEDVGLGWMEACCTALDLHAAEPAVQVSRTSSEPRLGSSRTLVNGLVLLQEAASWAVHSLLLHGAGLKPSEEEQDQRTPVHRQLMAAMLLHSSSPCVFKAATSAIYTLIQHDSRMRPLLLSSGLHVNVVEMMKRHSDSAEVSISACKLLSLLFQGRTASLDELNMIMSQILCTIKTHNFKPEVQLETLQASLVLLYPDRSLREHGVSVADPDMADVSLKVLKNQCVLEGAHTLYLEVLNRFISSSVIQRTGLKVLSALADCSGAVDLLCQQGAIDTVLHTLQMFPREREIHYWGFTLLNYLVTKKKLSRMIVPVLASVLVASLVQYREDREMTLKSFQVALRMLDACPGSAAELQREDFDRQIFQQLREDTPDPINYPLRKAVCLALFKMWCDAALHHSMLEKACEDRDTTMAECLIELGADINAKTKSESLIYQVCERGGPLELVELLVSRGAHEQHLRRALAVSVKLADGPAVILLLARLGLDLNNSALCLGGFRLGRLDAGWLGPLLAERRRAHSLRYISSKAVKLARYIQSFQRSRSHSGLLRSPADPCLTSGYISEESDDSSFSFVSMDEGQIFNDDMESDGSDSLPGFLSPKLHNNSTEDLQVAPLRRGQGRQRHPSAENGQTGAEACESSQKRYGRSAQKGFRPGESPAALPRAQDRIHLLDLSGNELDSLSCLLDDGVVQQQLGHLLRLDLSHNSLQEFPPPLCQSLRSLTRLDLQGNQLQSLPVELLSLLSLNTLNISRNCVGPQLTFDPTVACPSLQHLNLSFNKIAAFPHGLSHAGSQLEELCLEGNCIAELCVPLSLPEIKLLDVSKNNLEKVSPGFLTGCPKLETLNLSVNQICSLLHLSSKITTLKLANNNFTEVSKAILCLPNLRSVDMRTNKIAALPGPACWESSNLRELMFSQNCIKHLELSGPVHKWARLEKLHLSDNKLSEIPPQIGLLEALNSLDVSRNADLHSFPDEMGKLGRLWDLPLDGLRLQLDLKLIGSKTKDIVRFLQQRLKKAVPYYRMKLIVVGNVGSGKTTLIQTLMKLKRSRLKSKSASVGIDVQDWTIKDWDKKKMVLNVWDFSGGEELSGSHPHFLTSRALYLVVYNLSRGASQVDALKPWLFNIKAVAPLSPVILVGTHTDMSDELQLQACLNKIREELLSHQSFPTIRDYYMVSASEDSDALTKLRKAIAREVTNFKIQGQPVMGQLVPDSYVELERRVLQERARVPPEFPVLGHHQVLQLVQESQLQLEEAELQHAIHFLSEAGVLLHFDDPALQLQDLYFIDPQWLCHIISQKLTLKSCGFWEPPKGVIQRSLVEKFLSETKCFPKSHMTQFFKLLEKFQIALPFGEDQLLVPSSLSKHRPVIELPHCENSEVIVRLYEMPYFPMDYWSRQITRLLEFSSYLLSGREKPVRPNRIYWRRGVYLSWSPDAYCLVEAASVEDNPSSFVRITVPSSQKGRVLLGQVVDHIDSLLDEWFPGLLSTNMHGTGEAMLKKWALYSFEDGQEWSKILLDDLCSHLDTDFLLVDKEDPRCTLPIAQIAPDLVLSDQPAGLMLDSDELHVDLSKRLGGGGFGTVYRGVYRNEDVAVKVFNNHASELYIFRLLRQELVVLSRLRHPSLVGLLAASTPARVLVMELALRGSLDSLFEHENSGLNRKLQHRIALQVADGLRYLHSAMIIYRDLKPHNVLLFNLKTDSEIIAKITDYGIAQHCCSMGVRSSEGTPGFRAPEVARGNVVYNQQADVFSFGLLLYDLLTCGERIADGMKFPSEFDEIAVQRKLPDPVKHYGCPPWPGLQVLMKDCLRESPQSRPTSAQVFDRLNSGEILCLMSELVVPRVSNGECLAVGAGSSRTVWLGGGSSAQRRGSVTAVNLDTSTVTTEAIDSSPVLCLTTVQIPNETSDWLVAGTQSGSLLLASTQDASTWHRLQSVRDAVTSLYFHVHPRRTQRKSYLLVGTADGTLTVFEDSVLKQEDGQPVKTVMVGQVDTPVVCLGQSLHWQDSRCVWAGCGTKVLSFTADYDLSKTVDTRPSTTSEQERLWGGEACVSRMAVDKYVYLSKAVSPLVEVWDKKSERMVDSIDCARVIRPESGRPMEGSPSWARVKALLVQSAAALWIGTRGGYLLLVELSKHQPLQVIGPHCDSVRCITPALIGTLNWKKVVLVLGRRRPRAEDVSDEDSVLTVWSSMLPMEVKHLQRLCGKREQLAVRMREQFQAENPVSGLGFRCSGTPGAPGLLVLRDSWCSGAPGARDSWCAGIPGAPGLLVLRGSWCSGTPAAPGLPAPRTPLVTPRVLVNVCVEGGAMKEVGERLWAEPCENPHRFLDVLQCDGITDTRTWPDGAVAASSFDTSVTEMSWTLGGKGRCNDSFHGGVHVLGFQCNRTTSVLTVVSS</sequence>
<dbReference type="Proteomes" id="UP000324091">
    <property type="component" value="Chromosome 13"/>
</dbReference>
<keyword evidence="4" id="KW-0433">Leucine-rich repeat</keyword>
<evidence type="ECO:0000256" key="5">
    <source>
        <dbReference type="ARBA" id="ARBA00022679"/>
    </source>
</evidence>
<dbReference type="GO" id="GO:0007154">
    <property type="term" value="P:cell communication"/>
    <property type="evidence" value="ECO:0007669"/>
    <property type="project" value="UniProtKB-ARBA"/>
</dbReference>
<dbReference type="SMART" id="SM00369">
    <property type="entry name" value="LRR_TYP"/>
    <property type="match status" value="6"/>
</dbReference>
<dbReference type="PROSITE" id="PS51424">
    <property type="entry name" value="ROC"/>
    <property type="match status" value="1"/>
</dbReference>
<dbReference type="Gene3D" id="3.40.50.300">
    <property type="entry name" value="P-loop containing nucleotide triphosphate hydrolases"/>
    <property type="match status" value="1"/>
</dbReference>
<evidence type="ECO:0000256" key="13">
    <source>
        <dbReference type="PROSITE-ProRule" id="PRU10141"/>
    </source>
</evidence>
<dbReference type="InterPro" id="IPR036322">
    <property type="entry name" value="WD40_repeat_dom_sf"/>
</dbReference>
<feature type="domain" description="Protein kinase" evidence="15">
    <location>
        <begin position="1899"/>
        <end position="2162"/>
    </location>
</feature>
<dbReference type="Gene3D" id="3.80.10.10">
    <property type="entry name" value="Ribonuclease Inhibitor"/>
    <property type="match status" value="2"/>
</dbReference>
<dbReference type="FunFam" id="3.80.10.10:FF:000110">
    <property type="entry name" value="Leucine-rich repeat serine/threonine-protein kinase 2"/>
    <property type="match status" value="1"/>
</dbReference>
<dbReference type="Gene3D" id="3.30.70.1390">
    <property type="entry name" value="ROC domain from the Parkinson's disease-associated leucine-rich repeat kinase 2"/>
    <property type="match status" value="1"/>
</dbReference>
<dbReference type="InterPro" id="IPR036770">
    <property type="entry name" value="Ankyrin_rpt-contain_sf"/>
</dbReference>
<dbReference type="Pfam" id="PF00560">
    <property type="entry name" value="LRR_1"/>
    <property type="match status" value="1"/>
</dbReference>
<dbReference type="InterPro" id="IPR011989">
    <property type="entry name" value="ARM-like"/>
</dbReference>
<dbReference type="GO" id="GO:0009966">
    <property type="term" value="P:regulation of signal transduction"/>
    <property type="evidence" value="ECO:0007669"/>
    <property type="project" value="UniProtKB-ARBA"/>
</dbReference>
<dbReference type="GO" id="GO:0004674">
    <property type="term" value="F:protein serine/threonine kinase activity"/>
    <property type="evidence" value="ECO:0007669"/>
    <property type="project" value="UniProtKB-KW"/>
</dbReference>
<evidence type="ECO:0000256" key="14">
    <source>
        <dbReference type="SAM" id="MobiDB-lite"/>
    </source>
</evidence>